<dbReference type="HOGENOM" id="CLU_115769_0_1_2"/>
<dbReference type="Pfam" id="PF11848">
    <property type="entry name" value="DUF3368"/>
    <property type="match status" value="1"/>
</dbReference>
<evidence type="ECO:0000313" key="1">
    <source>
        <dbReference type="EMBL" id="AGK61254.1"/>
    </source>
</evidence>
<proteinExistence type="predicted"/>
<sequence>MIVVSNSSPLITLAKIGKLSTLKELFGEIIIPKAVWVEVVEKGRGKPGAEEVEKAEWIKVIEVKDRLGVEILRSEIETGEAEAIVLAKVLDADLLLMDEKIPRLIAKSLNIKVAGSLAVIYIAKKKGIIKEDFDEIVKILRLKGIRFSDEVVRKLKELYG</sequence>
<dbReference type="InterPro" id="IPR021799">
    <property type="entry name" value="PIN-like_prokaryotic"/>
</dbReference>
<dbReference type="RefSeq" id="WP_015590852.1">
    <property type="nucleotide sequence ID" value="NC_021169.1"/>
</dbReference>
<dbReference type="eggNOG" id="arCOG00717">
    <property type="taxonomic scope" value="Archaea"/>
</dbReference>
<evidence type="ECO:0000313" key="2">
    <source>
        <dbReference type="Proteomes" id="UP000013307"/>
    </source>
</evidence>
<dbReference type="PANTHER" id="PTHR39550:SF1">
    <property type="entry name" value="SLL0658 PROTEIN"/>
    <property type="match status" value="1"/>
</dbReference>
<dbReference type="OrthoDB" id="323844at2157"/>
<dbReference type="KEGG" id="ast:Asulf_01258"/>
<dbReference type="AlphaFoldDB" id="N0BCA9"/>
<accession>N0BCA9</accession>
<dbReference type="STRING" id="387631.Asulf_01258"/>
<dbReference type="EMBL" id="CP005290">
    <property type="protein sequence ID" value="AGK61254.1"/>
    <property type="molecule type" value="Genomic_DNA"/>
</dbReference>
<dbReference type="PANTHER" id="PTHR39550">
    <property type="entry name" value="SLL0658 PROTEIN"/>
    <property type="match status" value="1"/>
</dbReference>
<dbReference type="GeneID" id="15392899"/>
<name>N0BCA9_9EURY</name>
<gene>
    <name evidence="1" type="ORF">Asulf_01258</name>
</gene>
<reference evidence="1 2" key="1">
    <citation type="journal article" date="2013" name="Genome Announc.">
        <title>Complete Genome Sequence of the Thermophilic and Facultatively Chemolithoautotrophic Sulfate Reducer Archaeoglobus sulfaticallidus Strain PM70-1T.</title>
        <authorList>
            <person name="Stokke R."/>
            <person name="Hocking W.P."/>
            <person name="Steinsbu B.O."/>
            <person name="Steen I.H."/>
        </authorList>
    </citation>
    <scope>NUCLEOTIDE SEQUENCE [LARGE SCALE GENOMIC DNA]</scope>
    <source>
        <strain evidence="1">PM70-1</strain>
    </source>
</reference>
<dbReference type="Proteomes" id="UP000013307">
    <property type="component" value="Chromosome"/>
</dbReference>
<organism evidence="1 2">
    <name type="scientific">Archaeoglobus sulfaticallidus PM70-1</name>
    <dbReference type="NCBI Taxonomy" id="387631"/>
    <lineage>
        <taxon>Archaea</taxon>
        <taxon>Methanobacteriati</taxon>
        <taxon>Methanobacteriota</taxon>
        <taxon>Archaeoglobi</taxon>
        <taxon>Archaeoglobales</taxon>
        <taxon>Archaeoglobaceae</taxon>
        <taxon>Archaeoglobus</taxon>
    </lineage>
</organism>
<protein>
    <submittedName>
        <fullName evidence="1">Putative nucleic acid-binding protein, contains PIN domain</fullName>
    </submittedName>
</protein>
<keyword evidence="2" id="KW-1185">Reference proteome</keyword>